<dbReference type="SUPFAM" id="SSF51261">
    <property type="entry name" value="Duplicated hybrid motif"/>
    <property type="match status" value="1"/>
</dbReference>
<dbReference type="Gene3D" id="3.10.350.10">
    <property type="entry name" value="LysM domain"/>
    <property type="match status" value="1"/>
</dbReference>
<dbReference type="InterPro" id="IPR011055">
    <property type="entry name" value="Dup_hybrid_motif"/>
</dbReference>
<evidence type="ECO:0000259" key="4">
    <source>
        <dbReference type="PROSITE" id="PS51782"/>
    </source>
</evidence>
<dbReference type="InterPro" id="IPR011098">
    <property type="entry name" value="G5_dom"/>
</dbReference>
<evidence type="ECO:0008006" key="7">
    <source>
        <dbReference type="Google" id="ProtNLM"/>
    </source>
</evidence>
<feature type="domain" description="G5" evidence="3">
    <location>
        <begin position="279"/>
        <end position="359"/>
    </location>
</feature>
<reference evidence="5" key="1">
    <citation type="submission" date="2021-10" db="EMBL/GenBank/DDBJ databases">
        <authorList>
            <person name="Criscuolo A."/>
        </authorList>
    </citation>
    <scope>NUCLEOTIDE SEQUENCE</scope>
    <source>
        <strain evidence="5">CIP111885</strain>
    </source>
</reference>
<dbReference type="AlphaFoldDB" id="A0A9C7GAU5"/>
<dbReference type="EMBL" id="CAKJTG010000015">
    <property type="protein sequence ID" value="CAG9609059.1"/>
    <property type="molecule type" value="Genomic_DNA"/>
</dbReference>
<evidence type="ECO:0000256" key="2">
    <source>
        <dbReference type="SAM" id="Coils"/>
    </source>
</evidence>
<dbReference type="SUPFAM" id="SSF54106">
    <property type="entry name" value="LysM domain"/>
    <property type="match status" value="1"/>
</dbReference>
<dbReference type="InterPro" id="IPR050570">
    <property type="entry name" value="Cell_wall_metabolism_enzyme"/>
</dbReference>
<accession>A0A9C7GAU5</accession>
<dbReference type="InterPro" id="IPR036779">
    <property type="entry name" value="LysM_dom_sf"/>
</dbReference>
<dbReference type="Pfam" id="PF07501">
    <property type="entry name" value="G5"/>
    <property type="match status" value="1"/>
</dbReference>
<evidence type="ECO:0000259" key="3">
    <source>
        <dbReference type="PROSITE" id="PS51109"/>
    </source>
</evidence>
<dbReference type="InterPro" id="IPR016047">
    <property type="entry name" value="M23ase_b-sheet_dom"/>
</dbReference>
<dbReference type="Pfam" id="PF01476">
    <property type="entry name" value="LysM"/>
    <property type="match status" value="1"/>
</dbReference>
<dbReference type="PANTHER" id="PTHR21666">
    <property type="entry name" value="PEPTIDASE-RELATED"/>
    <property type="match status" value="1"/>
</dbReference>
<dbReference type="CDD" id="cd12797">
    <property type="entry name" value="M23_peptidase"/>
    <property type="match status" value="1"/>
</dbReference>
<dbReference type="Pfam" id="PF01551">
    <property type="entry name" value="Peptidase_M23"/>
    <property type="match status" value="1"/>
</dbReference>
<dbReference type="Gene3D" id="2.70.70.10">
    <property type="entry name" value="Glucose Permease (Domain IIA)"/>
    <property type="match status" value="1"/>
</dbReference>
<gene>
    <name evidence="5" type="ORF">NEOCIP111885_02778</name>
</gene>
<dbReference type="SMART" id="SM00257">
    <property type="entry name" value="LysM"/>
    <property type="match status" value="1"/>
</dbReference>
<dbReference type="RefSeq" id="WP_230497298.1">
    <property type="nucleotide sequence ID" value="NZ_CAKJTG010000015.1"/>
</dbReference>
<name>A0A9C7GAU5_9BACI</name>
<dbReference type="PANTHER" id="PTHR21666:SF270">
    <property type="entry name" value="MUREIN HYDROLASE ACTIVATOR ENVC"/>
    <property type="match status" value="1"/>
</dbReference>
<dbReference type="Proteomes" id="UP000789845">
    <property type="component" value="Unassembled WGS sequence"/>
</dbReference>
<keyword evidence="1" id="KW-0732">Signal</keyword>
<sequence length="487" mass="54247">MTNNKFINKLPRRIKDVIAPKLKKVALTSLFATTLVFGVASSPIASESLTTVYYVYLHNEYIGTVSNINVVNEVVEEKLEKLQKEYKNHDLSLGTQLSYIPEQVFRSTANDQSVIQTLESELKPQVESTAIVIGESPAVYLENEEQAKHVIQSLKLRYVTKEQLAELEFRQKSPNIALPPLEKNESRILDVYFSENVTTKTEKIEPTKILTVVEAVKLIRKGTLEEKKYLVQEGDVLGSIANDHNLTLEQIIKLNPGLTEDSLLQIEQEVNVTVPKPLVSVFVDKEVNKREKIAYQKEVTETDSMFKGDIKVKQEGKEGLRAVTYVISQQNGHTINKETVKADILVNPVKKVVLRGTKVIPSRGEGNFSWPTSGGYVSSQMGYRWSRMHKGIDIARPSDRSIKTVDNGVVVSAGWDGGYGNKIVVDHQNGYRTVYAHLSSIEVSVGQTVPKGSQIALMGSTGDSTGVHLHFEVYKNGALVNPLTLLR</sequence>
<keyword evidence="6" id="KW-1185">Reference proteome</keyword>
<dbReference type="Gene3D" id="2.20.230.10">
    <property type="entry name" value="Resuscitation-promoting factor rpfb"/>
    <property type="match status" value="1"/>
</dbReference>
<dbReference type="InterPro" id="IPR018392">
    <property type="entry name" value="LysM"/>
</dbReference>
<keyword evidence="2" id="KW-0175">Coiled coil</keyword>
<evidence type="ECO:0000313" key="5">
    <source>
        <dbReference type="EMBL" id="CAG9609059.1"/>
    </source>
</evidence>
<dbReference type="CDD" id="cd00118">
    <property type="entry name" value="LysM"/>
    <property type="match status" value="1"/>
</dbReference>
<feature type="domain" description="LysM" evidence="4">
    <location>
        <begin position="227"/>
        <end position="272"/>
    </location>
</feature>
<evidence type="ECO:0000256" key="1">
    <source>
        <dbReference type="ARBA" id="ARBA00022729"/>
    </source>
</evidence>
<dbReference type="PROSITE" id="PS51109">
    <property type="entry name" value="G5"/>
    <property type="match status" value="1"/>
</dbReference>
<feature type="coiled-coil region" evidence="2">
    <location>
        <begin position="65"/>
        <end position="92"/>
    </location>
</feature>
<dbReference type="GO" id="GO:0004222">
    <property type="term" value="F:metalloendopeptidase activity"/>
    <property type="evidence" value="ECO:0007669"/>
    <property type="project" value="TreeGrafter"/>
</dbReference>
<proteinExistence type="predicted"/>
<dbReference type="SMART" id="SM01208">
    <property type="entry name" value="G5"/>
    <property type="match status" value="1"/>
</dbReference>
<comment type="caution">
    <text evidence="5">The sequence shown here is derived from an EMBL/GenBank/DDBJ whole genome shotgun (WGS) entry which is preliminary data.</text>
</comment>
<organism evidence="5 6">
    <name type="scientific">Pseudoneobacillus rhizosphaerae</name>
    <dbReference type="NCBI Taxonomy" id="2880968"/>
    <lineage>
        <taxon>Bacteria</taxon>
        <taxon>Bacillati</taxon>
        <taxon>Bacillota</taxon>
        <taxon>Bacilli</taxon>
        <taxon>Bacillales</taxon>
        <taxon>Bacillaceae</taxon>
        <taxon>Pseudoneobacillus</taxon>
    </lineage>
</organism>
<dbReference type="PROSITE" id="PS51782">
    <property type="entry name" value="LYSM"/>
    <property type="match status" value="1"/>
</dbReference>
<evidence type="ECO:0000313" key="6">
    <source>
        <dbReference type="Proteomes" id="UP000789845"/>
    </source>
</evidence>
<protein>
    <recommendedName>
        <fullName evidence="7">M23 family metallopeptidase</fullName>
    </recommendedName>
</protein>